<keyword evidence="4" id="KW-0067">ATP-binding</keyword>
<feature type="compositionally biased region" description="Polar residues" evidence="6">
    <location>
        <begin position="309"/>
        <end position="318"/>
    </location>
</feature>
<dbReference type="GO" id="GO:0003724">
    <property type="term" value="F:RNA helicase activity"/>
    <property type="evidence" value="ECO:0007669"/>
    <property type="project" value="UniProtKB-EC"/>
</dbReference>
<reference evidence="8" key="1">
    <citation type="journal article" date="2021" name="Mol. Ecol. Resour.">
        <title>Apolygus lucorum genome provides insights into omnivorousness and mesophyll feeding.</title>
        <authorList>
            <person name="Liu Y."/>
            <person name="Liu H."/>
            <person name="Wang H."/>
            <person name="Huang T."/>
            <person name="Liu B."/>
            <person name="Yang B."/>
            <person name="Yin L."/>
            <person name="Li B."/>
            <person name="Zhang Y."/>
            <person name="Zhang S."/>
            <person name="Jiang F."/>
            <person name="Zhang X."/>
            <person name="Ren Y."/>
            <person name="Wang B."/>
            <person name="Wang S."/>
            <person name="Lu Y."/>
            <person name="Wu K."/>
            <person name="Fan W."/>
            <person name="Wang G."/>
        </authorList>
    </citation>
    <scope>NUCLEOTIDE SEQUENCE</scope>
    <source>
        <strain evidence="8">12Hb</strain>
    </source>
</reference>
<feature type="compositionally biased region" description="Polar residues" evidence="6">
    <location>
        <begin position="390"/>
        <end position="403"/>
    </location>
</feature>
<dbReference type="EMBL" id="WIXP02000016">
    <property type="protein sequence ID" value="KAF6198591.1"/>
    <property type="molecule type" value="Genomic_DNA"/>
</dbReference>
<feature type="region of interest" description="Disordered" evidence="6">
    <location>
        <begin position="424"/>
        <end position="463"/>
    </location>
</feature>
<evidence type="ECO:0000313" key="8">
    <source>
        <dbReference type="EMBL" id="KAF6198591.1"/>
    </source>
</evidence>
<dbReference type="PANTHER" id="PTHR12131:SF1">
    <property type="entry name" value="ATP-DEPENDENT RNA HELICASE SUPV3L1, MITOCHONDRIAL-RELATED"/>
    <property type="match status" value="1"/>
</dbReference>
<name>A0A8S9WR15_APOLU</name>
<dbReference type="InterPro" id="IPR050699">
    <property type="entry name" value="RNA-DNA_Helicase"/>
</dbReference>
<keyword evidence="9" id="KW-1185">Reference proteome</keyword>
<dbReference type="GO" id="GO:0016787">
    <property type="term" value="F:hydrolase activity"/>
    <property type="evidence" value="ECO:0007669"/>
    <property type="project" value="UniProtKB-KW"/>
</dbReference>
<comment type="catalytic activity">
    <reaction evidence="5">
        <text>ATP + H2O = ADP + phosphate + H(+)</text>
        <dbReference type="Rhea" id="RHEA:13065"/>
        <dbReference type="ChEBI" id="CHEBI:15377"/>
        <dbReference type="ChEBI" id="CHEBI:15378"/>
        <dbReference type="ChEBI" id="CHEBI:30616"/>
        <dbReference type="ChEBI" id="CHEBI:43474"/>
        <dbReference type="ChEBI" id="CHEBI:456216"/>
        <dbReference type="EC" id="3.6.4.13"/>
    </reaction>
</comment>
<evidence type="ECO:0000256" key="5">
    <source>
        <dbReference type="ARBA" id="ARBA00047984"/>
    </source>
</evidence>
<feature type="compositionally biased region" description="Basic and acidic residues" evidence="6">
    <location>
        <begin position="183"/>
        <end position="192"/>
    </location>
</feature>
<proteinExistence type="predicted"/>
<evidence type="ECO:0000256" key="3">
    <source>
        <dbReference type="ARBA" id="ARBA00022806"/>
    </source>
</evidence>
<dbReference type="PANTHER" id="PTHR12131">
    <property type="entry name" value="ATP-DEPENDENT RNA AND DNA HELICASE"/>
    <property type="match status" value="1"/>
</dbReference>
<accession>A0A8S9WR15</accession>
<feature type="region of interest" description="Disordered" evidence="6">
    <location>
        <begin position="286"/>
        <end position="351"/>
    </location>
</feature>
<keyword evidence="3" id="KW-0347">Helicase</keyword>
<dbReference type="AlphaFoldDB" id="A0A8S9WR15"/>
<comment type="caution">
    <text evidence="8">The sequence shown here is derived from an EMBL/GenBank/DDBJ whole genome shotgun (WGS) entry which is preliminary data.</text>
</comment>
<evidence type="ECO:0000313" key="9">
    <source>
        <dbReference type="Proteomes" id="UP000466442"/>
    </source>
</evidence>
<organism evidence="8 9">
    <name type="scientific">Apolygus lucorum</name>
    <name type="common">Small green plant bug</name>
    <name type="synonym">Lygocoris lucorum</name>
    <dbReference type="NCBI Taxonomy" id="248454"/>
    <lineage>
        <taxon>Eukaryota</taxon>
        <taxon>Metazoa</taxon>
        <taxon>Ecdysozoa</taxon>
        <taxon>Arthropoda</taxon>
        <taxon>Hexapoda</taxon>
        <taxon>Insecta</taxon>
        <taxon>Pterygota</taxon>
        <taxon>Neoptera</taxon>
        <taxon>Paraneoptera</taxon>
        <taxon>Hemiptera</taxon>
        <taxon>Heteroptera</taxon>
        <taxon>Panheteroptera</taxon>
        <taxon>Cimicomorpha</taxon>
        <taxon>Miridae</taxon>
        <taxon>Mirini</taxon>
        <taxon>Apolygus</taxon>
    </lineage>
</organism>
<dbReference type="Proteomes" id="UP000466442">
    <property type="component" value="Linkage Group LG16"/>
</dbReference>
<feature type="compositionally biased region" description="Polar residues" evidence="6">
    <location>
        <begin position="154"/>
        <end position="181"/>
    </location>
</feature>
<evidence type="ECO:0000256" key="6">
    <source>
        <dbReference type="SAM" id="MobiDB-lite"/>
    </source>
</evidence>
<keyword evidence="2" id="KW-0378">Hydrolase</keyword>
<dbReference type="InterPro" id="IPR012961">
    <property type="entry name" value="Ski2/MTR4_C"/>
</dbReference>
<evidence type="ECO:0000259" key="7">
    <source>
        <dbReference type="SMART" id="SM01142"/>
    </source>
</evidence>
<dbReference type="GO" id="GO:0005524">
    <property type="term" value="F:ATP binding"/>
    <property type="evidence" value="ECO:0007669"/>
    <property type="project" value="UniProtKB-KW"/>
</dbReference>
<feature type="compositionally biased region" description="Polar residues" evidence="6">
    <location>
        <begin position="449"/>
        <end position="458"/>
    </location>
</feature>
<gene>
    <name evidence="8" type="ORF">GE061_008339</name>
</gene>
<evidence type="ECO:0000256" key="1">
    <source>
        <dbReference type="ARBA" id="ARBA00022741"/>
    </source>
</evidence>
<feature type="region of interest" description="Disordered" evidence="6">
    <location>
        <begin position="1"/>
        <end position="28"/>
    </location>
</feature>
<evidence type="ECO:0000256" key="2">
    <source>
        <dbReference type="ARBA" id="ARBA00022801"/>
    </source>
</evidence>
<feature type="domain" description="ATP-dependent RNA helicase Ski2/MTR4 C-terminal" evidence="7">
    <location>
        <begin position="691"/>
        <end position="878"/>
    </location>
</feature>
<dbReference type="Gene3D" id="1.10.3380.30">
    <property type="match status" value="1"/>
</dbReference>
<dbReference type="Pfam" id="PF08148">
    <property type="entry name" value="DSHCT"/>
    <property type="match status" value="1"/>
</dbReference>
<dbReference type="SMART" id="SM01142">
    <property type="entry name" value="DSHCT"/>
    <property type="match status" value="1"/>
</dbReference>
<feature type="region of interest" description="Disordered" evidence="6">
    <location>
        <begin position="142"/>
        <end position="214"/>
    </location>
</feature>
<feature type="compositionally biased region" description="Basic residues" evidence="6">
    <location>
        <begin position="196"/>
        <end position="205"/>
    </location>
</feature>
<dbReference type="OrthoDB" id="64767at2759"/>
<keyword evidence="1" id="KW-0547">Nucleotide-binding</keyword>
<protein>
    <recommendedName>
        <fullName evidence="7">ATP-dependent RNA helicase Ski2/MTR4 C-terminal domain-containing protein</fullName>
    </recommendedName>
</protein>
<evidence type="ECO:0000256" key="4">
    <source>
        <dbReference type="ARBA" id="ARBA00022840"/>
    </source>
</evidence>
<feature type="region of interest" description="Disordered" evidence="6">
    <location>
        <begin position="386"/>
        <end position="411"/>
    </location>
</feature>
<sequence length="880" mass="99279">MYHAPVSRPPHPHPTSIHRPGFAFPPVQSRTYSKNAPKWYRPPQALPPKGRVVDRHHFVVDPSKISNVASPNYFSRMVRPPLMQNLYNHELAPQNRKQGPFQQIQHHPAIQCSKPTVQLVSSKISRPHVDLDLKNETEFPRLDSRNYPELNDINCPSVTSNMSSPPELDQTLSRGSDNPSISKRVESNEKITNRPNKSRKKRKQLRMSDSGGDVLNVQNNCGSATQSVVESIHEDDSVLQSQHLFQDNYSQPRLLPSNGPEQALFNSCNPNSQTLQPTFPNPVYSYPILANPNPPRQYLPQMNMAPQGPKSSRPQLGSSHKLVKMSLNRGNKSRRNEQDYKSGSSGELRSLQKKCGITSQSVDEPLDVQNSSLHDKSQVEGVPLAAVGSRQESSNTNSTTPQSAHPMKPDQIQVPTNAINVEEPSRHDMSQGKGVPLATDISRQDPYYPNSTARQSTHPMRPDPIQVPTPFTYLPYLPQMIVSPQSHLSSPEWASNFCRPNLIAPQSANAKPCNAIIIQNRDLNRRYLSQVSGSPSSSVPQACNPIFLNHPNTIFPVFSPPNHWLHPPNCYPGLTYGRNKTKCDAELEQICYKLHSPTGLKPVDEVSLAKESDFELYQIMKFKEEEVAESIAEFYTGQPREDFVEAFAKIFKWMETVKSKDKLHKEVEEKTMTLYPEYAKKMEILKTMNYVVEDSVQMKGYMAARISKYELVITEMLVRNVIKDLTPEEVAGLMSFIVYQAKTVPAQNDDSEPEVPIAHGLPNLQKAIENTKTIILEIMYEENSRDVVSEELDNLIDSFKLTDIMYQWAKQKSFSKVISMAKDFQEGMLVRWIQQLVEALKEIESSARVMGDPAVPEKIQASIKSIKRGIVFSPSLYTTL</sequence>